<dbReference type="OrthoDB" id="596635at2"/>
<feature type="domain" description="Glycosyl transferase family 1" evidence="1">
    <location>
        <begin position="233"/>
        <end position="387"/>
    </location>
</feature>
<keyword evidence="3" id="KW-1185">Reference proteome</keyword>
<keyword evidence="2" id="KW-0808">Transferase</keyword>
<sequence>MNKTNLIFSHPTGNANVRALADGFLENELLFKFYTCIALFETSAIYPLTTIGMFKDLRKRIYRTNLKPFTQSHYIKEILRLASEKTGYKKFTTHESGMFSVDKIYRDLDKYVSKRIQSANGVYAYEDGALQIFEKAKSTGISCFYDLPIGHWRAMREYLNVERERNPEWAETLINFRDSPRKLSRKDEELKLADQIFVASSFTANSLKLFPGKLAPVHVIPYGFPDVNNKRTYLKNYNRPIKVLFVGGLSQRKGISYLFEAIDKFRGQFELTIVGKKATDTCGILNSNLRKHTWIPSMDHTSILKLMQSMDLLVFPSLFEGFGMVITEAMSQGTPVITTERTCGPDFIKNGENGWLVKAGCLQDLETKLEQILIKPGILSSVGNEARITASQRPWSVYSNLLSITIKNILEKERV</sequence>
<dbReference type="RefSeq" id="WP_121346010.1">
    <property type="nucleotide sequence ID" value="NZ_RBLG01000002.1"/>
</dbReference>
<evidence type="ECO:0000313" key="2">
    <source>
        <dbReference type="EMBL" id="RKS53947.1"/>
    </source>
</evidence>
<dbReference type="EMBL" id="RBLG01000002">
    <property type="protein sequence ID" value="RKS53947.1"/>
    <property type="molecule type" value="Genomic_DNA"/>
</dbReference>
<evidence type="ECO:0000313" key="3">
    <source>
        <dbReference type="Proteomes" id="UP000276282"/>
    </source>
</evidence>
<dbReference type="SUPFAM" id="SSF53756">
    <property type="entry name" value="UDP-Glycosyltransferase/glycogen phosphorylase"/>
    <property type="match status" value="1"/>
</dbReference>
<gene>
    <name evidence="2" type="ORF">BC962_2214</name>
</gene>
<name>A0A495PUP4_9FLAO</name>
<dbReference type="InterPro" id="IPR001296">
    <property type="entry name" value="Glyco_trans_1"/>
</dbReference>
<dbReference type="Pfam" id="PF00534">
    <property type="entry name" value="Glycos_transf_1"/>
    <property type="match status" value="1"/>
</dbReference>
<protein>
    <submittedName>
        <fullName evidence="2">Glycosyltransferase involved in cell wall biosynthesis</fullName>
    </submittedName>
</protein>
<dbReference type="AlphaFoldDB" id="A0A495PUP4"/>
<dbReference type="GO" id="GO:0016757">
    <property type="term" value="F:glycosyltransferase activity"/>
    <property type="evidence" value="ECO:0007669"/>
    <property type="project" value="InterPro"/>
</dbReference>
<dbReference type="CDD" id="cd03801">
    <property type="entry name" value="GT4_PimA-like"/>
    <property type="match status" value="1"/>
</dbReference>
<dbReference type="InterPro" id="IPR050194">
    <property type="entry name" value="Glycosyltransferase_grp1"/>
</dbReference>
<dbReference type="PANTHER" id="PTHR45947">
    <property type="entry name" value="SULFOQUINOVOSYL TRANSFERASE SQD2"/>
    <property type="match status" value="1"/>
</dbReference>
<accession>A0A495PUP4</accession>
<comment type="caution">
    <text evidence="2">The sequence shown here is derived from an EMBL/GenBank/DDBJ whole genome shotgun (WGS) entry which is preliminary data.</text>
</comment>
<dbReference type="PANTHER" id="PTHR45947:SF3">
    <property type="entry name" value="SULFOQUINOVOSYL TRANSFERASE SQD2"/>
    <property type="match status" value="1"/>
</dbReference>
<dbReference type="Proteomes" id="UP000276282">
    <property type="component" value="Unassembled WGS sequence"/>
</dbReference>
<reference evidence="2 3" key="1">
    <citation type="submission" date="2018-10" db="EMBL/GenBank/DDBJ databases">
        <title>Genomic Encyclopedia of Archaeal and Bacterial Type Strains, Phase II (KMG-II): from individual species to whole genera.</title>
        <authorList>
            <person name="Goeker M."/>
        </authorList>
    </citation>
    <scope>NUCLEOTIDE SEQUENCE [LARGE SCALE GENOMIC DNA]</scope>
    <source>
        <strain evidence="2 3">DSM 19839</strain>
    </source>
</reference>
<dbReference type="Gene3D" id="3.40.50.2000">
    <property type="entry name" value="Glycogen Phosphorylase B"/>
    <property type="match status" value="2"/>
</dbReference>
<organism evidence="2 3">
    <name type="scientific">Gillisia mitskevichiae</name>
    <dbReference type="NCBI Taxonomy" id="270921"/>
    <lineage>
        <taxon>Bacteria</taxon>
        <taxon>Pseudomonadati</taxon>
        <taxon>Bacteroidota</taxon>
        <taxon>Flavobacteriia</taxon>
        <taxon>Flavobacteriales</taxon>
        <taxon>Flavobacteriaceae</taxon>
        <taxon>Gillisia</taxon>
    </lineage>
</organism>
<proteinExistence type="predicted"/>
<evidence type="ECO:0000259" key="1">
    <source>
        <dbReference type="Pfam" id="PF00534"/>
    </source>
</evidence>